<name>A0A9X8T3X6_STREQ</name>
<dbReference type="AlphaFoldDB" id="A0A9X8T3X6"/>
<gene>
    <name evidence="1" type="ORF">NCTC11564_01613</name>
</gene>
<evidence type="ECO:0000313" key="1">
    <source>
        <dbReference type="EMBL" id="SUN64434.1"/>
    </source>
</evidence>
<reference evidence="1 2" key="1">
    <citation type="submission" date="2018-06" db="EMBL/GenBank/DDBJ databases">
        <authorList>
            <consortium name="Pathogen Informatics"/>
            <person name="Doyle S."/>
        </authorList>
    </citation>
    <scope>NUCLEOTIDE SEQUENCE [LARGE SCALE GENOMIC DNA]</scope>
    <source>
        <strain evidence="1 2">NCTC11564</strain>
    </source>
</reference>
<sequence length="72" mass="8487">MDQYLINDNEFLRDENRRLNNELAEHYFVVTAKANLLDVIIASGFILQSTIDKCVAELDEIDQMELRKVWNK</sequence>
<accession>A0A9X8T3X6</accession>
<dbReference type="RefSeq" id="WP_094398260.1">
    <property type="nucleotide sequence ID" value="NZ_CP160423.1"/>
</dbReference>
<dbReference type="Proteomes" id="UP000254559">
    <property type="component" value="Unassembled WGS sequence"/>
</dbReference>
<organism evidence="1 2">
    <name type="scientific">Streptococcus dysgalactiae subsp. equisimilis</name>
    <name type="common">Streptococcus equisimilis</name>
    <dbReference type="NCBI Taxonomy" id="119602"/>
    <lineage>
        <taxon>Bacteria</taxon>
        <taxon>Bacillati</taxon>
        <taxon>Bacillota</taxon>
        <taxon>Bacilli</taxon>
        <taxon>Lactobacillales</taxon>
        <taxon>Streptococcaceae</taxon>
        <taxon>Streptococcus</taxon>
    </lineage>
</organism>
<dbReference type="EMBL" id="UHFO01000001">
    <property type="protein sequence ID" value="SUN64434.1"/>
    <property type="molecule type" value="Genomic_DNA"/>
</dbReference>
<proteinExistence type="predicted"/>
<comment type="caution">
    <text evidence="1">The sequence shown here is derived from an EMBL/GenBank/DDBJ whole genome shotgun (WGS) entry which is preliminary data.</text>
</comment>
<evidence type="ECO:0000313" key="2">
    <source>
        <dbReference type="Proteomes" id="UP000254559"/>
    </source>
</evidence>
<protein>
    <submittedName>
        <fullName evidence="1">Phage protein</fullName>
    </submittedName>
</protein>